<keyword evidence="4" id="KW-1133">Transmembrane helix</keyword>
<comment type="subcellular location">
    <subcellularLocation>
        <location evidence="1">Membrane</location>
        <topology evidence="1">Single-pass membrane protein</topology>
    </subcellularLocation>
</comment>
<evidence type="ECO:0000256" key="2">
    <source>
        <dbReference type="ARBA" id="ARBA00022679"/>
    </source>
</evidence>
<keyword evidence="6" id="KW-0325">Glycoprotein</keyword>
<evidence type="ECO:0000256" key="1">
    <source>
        <dbReference type="ARBA" id="ARBA00004167"/>
    </source>
</evidence>
<evidence type="ECO:0000256" key="4">
    <source>
        <dbReference type="ARBA" id="ARBA00022989"/>
    </source>
</evidence>
<dbReference type="Proteomes" id="UP000326725">
    <property type="component" value="Unassembled WGS sequence"/>
</dbReference>
<dbReference type="PANTHER" id="PTHR12812">
    <property type="entry name" value="HEPARAN SULFATE 6-O-SULFOTRANSFERASE 3"/>
    <property type="match status" value="1"/>
</dbReference>
<keyword evidence="5" id="KW-0472">Membrane</keyword>
<protein>
    <submittedName>
        <fullName evidence="7">Sulfotransferase family protein</fullName>
    </submittedName>
</protein>
<proteinExistence type="predicted"/>
<dbReference type="SUPFAM" id="SSF52540">
    <property type="entry name" value="P-loop containing nucleoside triphosphate hydrolases"/>
    <property type="match status" value="1"/>
</dbReference>
<keyword evidence="2 7" id="KW-0808">Transferase</keyword>
<sequence length="219" mass="25303">MNPIIFVHIPKTAGTSFRAAAEAWFGKRRLLFDYGSQARKTSRVFRDHEDGRLDWSNVVHKVAKSSFVTGHFPAGRYLKDFDPVCFCTFVRDPIQRVISQYFHHKNKLGYEKSIENFVEDARFHDHQHRLLAGISLNEMGFVGVTERYTDSIALFNQRYGTGLKVETRNQRTRHASETDVPDAVIERIRVNNTRDLELYEKALQLLDEQLSLPSSVSAR</sequence>
<dbReference type="InterPro" id="IPR005331">
    <property type="entry name" value="Sulfotransferase"/>
</dbReference>
<dbReference type="RefSeq" id="WP_151443487.1">
    <property type="nucleotide sequence ID" value="NZ_CABVOU010000033.1"/>
</dbReference>
<dbReference type="PANTHER" id="PTHR12812:SF0">
    <property type="entry name" value="HEPARAN-SULFATE 6-O-SULFOTRANSFERASE"/>
    <property type="match status" value="1"/>
</dbReference>
<dbReference type="InterPro" id="IPR010635">
    <property type="entry name" value="Heparan_SO4-6-sulfoTrfase"/>
</dbReference>
<evidence type="ECO:0000256" key="5">
    <source>
        <dbReference type="ARBA" id="ARBA00023136"/>
    </source>
</evidence>
<evidence type="ECO:0000256" key="6">
    <source>
        <dbReference type="ARBA" id="ARBA00023180"/>
    </source>
</evidence>
<dbReference type="Pfam" id="PF03567">
    <property type="entry name" value="Sulfotransfer_2"/>
    <property type="match status" value="1"/>
</dbReference>
<dbReference type="EMBL" id="CABVOU010000033">
    <property type="protein sequence ID" value="VVZ95746.1"/>
    <property type="molecule type" value="Genomic_DNA"/>
</dbReference>
<reference evidence="7 8" key="1">
    <citation type="submission" date="2019-09" db="EMBL/GenBank/DDBJ databases">
        <authorList>
            <person name="Criscuolo A."/>
        </authorList>
    </citation>
    <scope>NUCLEOTIDE SEQUENCE [LARGE SCALE GENOMIC DNA]</scope>
    <source>
        <strain evidence="8">3(2)</strain>
    </source>
</reference>
<evidence type="ECO:0000256" key="3">
    <source>
        <dbReference type="ARBA" id="ARBA00022692"/>
    </source>
</evidence>
<dbReference type="InterPro" id="IPR027417">
    <property type="entry name" value="P-loop_NTPase"/>
</dbReference>
<organism evidence="7 8">
    <name type="scientific">Halomonas lysinitropha</name>
    <dbReference type="NCBI Taxonomy" id="2607506"/>
    <lineage>
        <taxon>Bacteria</taxon>
        <taxon>Pseudomonadati</taxon>
        <taxon>Pseudomonadota</taxon>
        <taxon>Gammaproteobacteria</taxon>
        <taxon>Oceanospirillales</taxon>
        <taxon>Halomonadaceae</taxon>
        <taxon>Halomonas</taxon>
    </lineage>
</organism>
<dbReference type="GO" id="GO:0016020">
    <property type="term" value="C:membrane"/>
    <property type="evidence" value="ECO:0007669"/>
    <property type="project" value="UniProtKB-SubCell"/>
</dbReference>
<gene>
    <name evidence="7" type="ORF">HALO32_01825</name>
</gene>
<evidence type="ECO:0000313" key="7">
    <source>
        <dbReference type="EMBL" id="VVZ95746.1"/>
    </source>
</evidence>
<dbReference type="Gene3D" id="3.40.50.300">
    <property type="entry name" value="P-loop containing nucleotide triphosphate hydrolases"/>
    <property type="match status" value="1"/>
</dbReference>
<accession>A0A5K1I303</accession>
<keyword evidence="8" id="KW-1185">Reference proteome</keyword>
<name>A0A5K1I303_9GAMM</name>
<dbReference type="GO" id="GO:0017095">
    <property type="term" value="F:heparan sulfate 6-sulfotransferase activity"/>
    <property type="evidence" value="ECO:0007669"/>
    <property type="project" value="TreeGrafter"/>
</dbReference>
<evidence type="ECO:0000313" key="8">
    <source>
        <dbReference type="Proteomes" id="UP000326725"/>
    </source>
</evidence>
<keyword evidence="3" id="KW-0812">Transmembrane</keyword>
<dbReference type="AlphaFoldDB" id="A0A5K1I303"/>